<dbReference type="AlphaFoldDB" id="A0A158Q350"/>
<dbReference type="EMBL" id="UYYG01001154">
    <property type="protein sequence ID" value="VDN56044.1"/>
    <property type="molecule type" value="Genomic_DNA"/>
</dbReference>
<feature type="compositionally biased region" description="Low complexity" evidence="1">
    <location>
        <begin position="23"/>
        <end position="40"/>
    </location>
</feature>
<feature type="domain" description="C6" evidence="2">
    <location>
        <begin position="94"/>
        <end position="182"/>
    </location>
</feature>
<gene>
    <name evidence="3" type="ORF">DME_LOCUS6017</name>
</gene>
<evidence type="ECO:0000256" key="1">
    <source>
        <dbReference type="SAM" id="MobiDB-lite"/>
    </source>
</evidence>
<evidence type="ECO:0000313" key="6">
    <source>
        <dbReference type="WBParaSite" id="DME_0000165701-mRNA-1"/>
    </source>
</evidence>
<feature type="domain" description="C6" evidence="2">
    <location>
        <begin position="189"/>
        <end position="277"/>
    </location>
</feature>
<feature type="region of interest" description="Disordered" evidence="1">
    <location>
        <begin position="1"/>
        <end position="50"/>
    </location>
</feature>
<dbReference type="Proteomes" id="UP000038040">
    <property type="component" value="Unplaced"/>
</dbReference>
<dbReference type="WBParaSite" id="DME_0000165701-mRNA-1">
    <property type="protein sequence ID" value="DME_0000165701-mRNA-1"/>
    <property type="gene ID" value="DME_0000165701"/>
</dbReference>
<dbReference type="SMART" id="SM01048">
    <property type="entry name" value="C6"/>
    <property type="match status" value="2"/>
</dbReference>
<dbReference type="Pfam" id="PF01681">
    <property type="entry name" value="C6"/>
    <property type="match status" value="1"/>
</dbReference>
<evidence type="ECO:0000259" key="2">
    <source>
        <dbReference type="SMART" id="SM01048"/>
    </source>
</evidence>
<evidence type="ECO:0000313" key="3">
    <source>
        <dbReference type="EMBL" id="VDN56044.1"/>
    </source>
</evidence>
<name>A0A158Q350_DRAME</name>
<feature type="compositionally biased region" description="Acidic residues" evidence="1">
    <location>
        <begin position="13"/>
        <end position="22"/>
    </location>
</feature>
<reference evidence="6" key="1">
    <citation type="submission" date="2016-04" db="UniProtKB">
        <authorList>
            <consortium name="WormBaseParasite"/>
        </authorList>
    </citation>
    <scope>IDENTIFICATION</scope>
</reference>
<sequence length="332" mass="36236">MIYGGIGINSSDNDTEETDDSELNNSNQNAPANVNLNMNYENDKNNENVGSTYGEVEKMASTSKQGSAKEAANDTDTIRIITDNAGDNDENSDCKSCHHLEILNDANARSNGQISMHYRSHYQCENVMVNCSSHLKDDKVKILSASNKELAVGNGWAVNSFTCNNLNQWQSSTGDVHRAIACVIEKNLCMKCMAMPILPADDADVVNGMASSKQYINNGCFEYVVNCSANQPYNRVEIVSKEEILSNGIGSLTASFTCNLDGEWEMPNGKKYSSISCIEKEEACSKCAKMTVLSTSDSALQDGVVTEHIIENNPCLTMDFNCSSPEVSLNFL</sequence>
<evidence type="ECO:0000313" key="5">
    <source>
        <dbReference type="Proteomes" id="UP000274756"/>
    </source>
</evidence>
<dbReference type="InterPro" id="IPR002601">
    <property type="entry name" value="C6_domain"/>
</dbReference>
<accession>A0A158Q350</accession>
<organism evidence="4 6">
    <name type="scientific">Dracunculus medinensis</name>
    <name type="common">Guinea worm</name>
    <dbReference type="NCBI Taxonomy" id="318479"/>
    <lineage>
        <taxon>Eukaryota</taxon>
        <taxon>Metazoa</taxon>
        <taxon>Ecdysozoa</taxon>
        <taxon>Nematoda</taxon>
        <taxon>Chromadorea</taxon>
        <taxon>Rhabditida</taxon>
        <taxon>Spirurina</taxon>
        <taxon>Dracunculoidea</taxon>
        <taxon>Dracunculidae</taxon>
        <taxon>Dracunculus</taxon>
    </lineage>
</organism>
<keyword evidence="5" id="KW-1185">Reference proteome</keyword>
<proteinExistence type="predicted"/>
<dbReference type="Proteomes" id="UP000274756">
    <property type="component" value="Unassembled WGS sequence"/>
</dbReference>
<evidence type="ECO:0000313" key="4">
    <source>
        <dbReference type="Proteomes" id="UP000038040"/>
    </source>
</evidence>
<reference evidence="3 5" key="2">
    <citation type="submission" date="2018-11" db="EMBL/GenBank/DDBJ databases">
        <authorList>
            <consortium name="Pathogen Informatics"/>
        </authorList>
    </citation>
    <scope>NUCLEOTIDE SEQUENCE [LARGE SCALE GENOMIC DNA]</scope>
</reference>
<protein>
    <submittedName>
        <fullName evidence="6">C6 domain-containing protein</fullName>
    </submittedName>
</protein>